<evidence type="ECO:0000313" key="14">
    <source>
        <dbReference type="Proteomes" id="UP001177023"/>
    </source>
</evidence>
<keyword evidence="11 12" id="KW-0407">Ion channel</keyword>
<evidence type="ECO:0000256" key="3">
    <source>
        <dbReference type="ARBA" id="ARBA00022448"/>
    </source>
</evidence>
<dbReference type="InterPro" id="IPR000990">
    <property type="entry name" value="Innexin"/>
</dbReference>
<dbReference type="PROSITE" id="PS51013">
    <property type="entry name" value="PANNEXIN"/>
    <property type="match status" value="1"/>
</dbReference>
<evidence type="ECO:0000256" key="7">
    <source>
        <dbReference type="ARBA" id="ARBA00022949"/>
    </source>
</evidence>
<evidence type="ECO:0000256" key="10">
    <source>
        <dbReference type="ARBA" id="ARBA00023136"/>
    </source>
</evidence>
<evidence type="ECO:0000256" key="4">
    <source>
        <dbReference type="ARBA" id="ARBA00022475"/>
    </source>
</evidence>
<dbReference type="PANTHER" id="PTHR11893">
    <property type="entry name" value="INNEXIN"/>
    <property type="match status" value="1"/>
</dbReference>
<dbReference type="GO" id="GO:0005921">
    <property type="term" value="C:gap junction"/>
    <property type="evidence" value="ECO:0007669"/>
    <property type="project" value="UniProtKB-SubCell"/>
</dbReference>
<keyword evidence="7" id="KW-0965">Cell junction</keyword>
<gene>
    <name evidence="12" type="primary">inx</name>
    <name evidence="13" type="ORF">MSPICULIGERA_LOCUS13585</name>
</gene>
<feature type="transmembrane region" description="Helical" evidence="12">
    <location>
        <begin position="98"/>
        <end position="115"/>
    </location>
</feature>
<feature type="transmembrane region" description="Helical" evidence="12">
    <location>
        <begin position="200"/>
        <end position="220"/>
    </location>
</feature>
<comment type="caution">
    <text evidence="13">The sequence shown here is derived from an EMBL/GenBank/DDBJ whole genome shotgun (WGS) entry which is preliminary data.</text>
</comment>
<keyword evidence="10 12" id="KW-0472">Membrane</keyword>
<dbReference type="EMBL" id="CATQJA010002637">
    <property type="protein sequence ID" value="CAJ0575271.1"/>
    <property type="molecule type" value="Genomic_DNA"/>
</dbReference>
<evidence type="ECO:0000256" key="6">
    <source>
        <dbReference type="ARBA" id="ARBA00022868"/>
    </source>
</evidence>
<dbReference type="GO" id="GO:0034220">
    <property type="term" value="P:monoatomic ion transmembrane transport"/>
    <property type="evidence" value="ECO:0007669"/>
    <property type="project" value="UniProtKB-KW"/>
</dbReference>
<dbReference type="AlphaFoldDB" id="A0AA36CW30"/>
<keyword evidence="14" id="KW-1185">Reference proteome</keyword>
<dbReference type="Proteomes" id="UP001177023">
    <property type="component" value="Unassembled WGS sequence"/>
</dbReference>
<name>A0AA36CW30_9BILA</name>
<dbReference type="PANTHER" id="PTHR11893:SF32">
    <property type="entry name" value="INNEXIN"/>
    <property type="match status" value="1"/>
</dbReference>
<feature type="non-terminal residue" evidence="13">
    <location>
        <position position="1"/>
    </location>
</feature>
<dbReference type="GO" id="GO:0005243">
    <property type="term" value="F:gap junction channel activity"/>
    <property type="evidence" value="ECO:0007669"/>
    <property type="project" value="TreeGrafter"/>
</dbReference>
<keyword evidence="8 12" id="KW-1133">Transmembrane helix</keyword>
<feature type="transmembrane region" description="Helical" evidence="12">
    <location>
        <begin position="28"/>
        <end position="46"/>
    </location>
</feature>
<evidence type="ECO:0000256" key="11">
    <source>
        <dbReference type="ARBA" id="ARBA00023303"/>
    </source>
</evidence>
<proteinExistence type="inferred from homology"/>
<organism evidence="13 14">
    <name type="scientific">Mesorhabditis spiculigera</name>
    <dbReference type="NCBI Taxonomy" id="96644"/>
    <lineage>
        <taxon>Eukaryota</taxon>
        <taxon>Metazoa</taxon>
        <taxon>Ecdysozoa</taxon>
        <taxon>Nematoda</taxon>
        <taxon>Chromadorea</taxon>
        <taxon>Rhabditida</taxon>
        <taxon>Rhabditina</taxon>
        <taxon>Rhabditomorpha</taxon>
        <taxon>Rhabditoidea</taxon>
        <taxon>Rhabditidae</taxon>
        <taxon>Mesorhabditinae</taxon>
        <taxon>Mesorhabditis</taxon>
    </lineage>
</organism>
<dbReference type="Pfam" id="PF00876">
    <property type="entry name" value="Innexin"/>
    <property type="match status" value="1"/>
</dbReference>
<evidence type="ECO:0000256" key="2">
    <source>
        <dbReference type="ARBA" id="ARBA00004651"/>
    </source>
</evidence>
<accession>A0AA36CW30</accession>
<keyword evidence="5 12" id="KW-0812">Transmembrane</keyword>
<comment type="function">
    <text evidence="12">Structural component of the gap junctions.</text>
</comment>
<keyword evidence="4" id="KW-1003">Cell membrane</keyword>
<evidence type="ECO:0000256" key="12">
    <source>
        <dbReference type="RuleBase" id="RU010713"/>
    </source>
</evidence>
<keyword evidence="3 12" id="KW-0813">Transport</keyword>
<evidence type="ECO:0000256" key="8">
    <source>
        <dbReference type="ARBA" id="ARBA00022989"/>
    </source>
</evidence>
<comment type="similarity">
    <text evidence="12">Belongs to the pannexin family.</text>
</comment>
<keyword evidence="9 12" id="KW-0406">Ion transport</keyword>
<evidence type="ECO:0000313" key="13">
    <source>
        <dbReference type="EMBL" id="CAJ0575271.1"/>
    </source>
</evidence>
<dbReference type="GO" id="GO:0005886">
    <property type="term" value="C:plasma membrane"/>
    <property type="evidence" value="ECO:0007669"/>
    <property type="project" value="UniProtKB-SubCell"/>
</dbReference>
<protein>
    <recommendedName>
        <fullName evidence="12">Innexin</fullName>
    </recommendedName>
</protein>
<sequence length="389" mass="45115">MDQLIGVVTQLAQARNEEDFIDRLNYRFTSYLFAFCSLLITSKLYLGTPIKCWTPNEFKDGWVQYTQDYCLIENTYYLPMDDPHMPDNNVREEKELQYYQWVTFVLVLQAFFFYLPHSFWRAVNWQSGLQVRAIVTETTTLGLETEKRDEALKKLSGHIHKSISNLGRPTNRSNLFMWTVGHCFGANFASAMYIITKVLFLVNIVFQLYILHVFLGFNALNFLDLKLGFNTNWKHTGLFPRSTMCDFEIRTKGNVQRYSVQCVLQLNMFNEKIYLVLYYWLILLFVATICNLFKWCSDLYLGANRVDFARKMLSGAGITKGARGKNSEERSLLFATDSEEQSHYDRFVRMSPDQVLLYRLISSNSGDIATSDVIASVYNHEAQLAVASS</sequence>
<dbReference type="PRINTS" id="PR01262">
    <property type="entry name" value="INNEXIN"/>
</dbReference>
<evidence type="ECO:0000256" key="9">
    <source>
        <dbReference type="ARBA" id="ARBA00023065"/>
    </source>
</evidence>
<comment type="subcellular location">
    <subcellularLocation>
        <location evidence="1">Cell junction</location>
        <location evidence="1">Gap junction</location>
    </subcellularLocation>
    <subcellularLocation>
        <location evidence="2 12">Cell membrane</location>
        <topology evidence="2 12">Multi-pass membrane protein</topology>
    </subcellularLocation>
</comment>
<evidence type="ECO:0000256" key="1">
    <source>
        <dbReference type="ARBA" id="ARBA00004610"/>
    </source>
</evidence>
<keyword evidence="6" id="KW-0303">Gap junction</keyword>
<reference evidence="13" key="1">
    <citation type="submission" date="2023-06" db="EMBL/GenBank/DDBJ databases">
        <authorList>
            <person name="Delattre M."/>
        </authorList>
    </citation>
    <scope>NUCLEOTIDE SEQUENCE</scope>
    <source>
        <strain evidence="13">AF72</strain>
    </source>
</reference>
<feature type="transmembrane region" description="Helical" evidence="12">
    <location>
        <begin position="273"/>
        <end position="293"/>
    </location>
</feature>
<evidence type="ECO:0000256" key="5">
    <source>
        <dbReference type="ARBA" id="ARBA00022692"/>
    </source>
</evidence>